<dbReference type="CDD" id="cd00643">
    <property type="entry name" value="HMG-CoA_reductase_classI"/>
    <property type="match status" value="1"/>
</dbReference>
<dbReference type="GO" id="GO:0005778">
    <property type="term" value="C:peroxisomal membrane"/>
    <property type="evidence" value="ECO:0007669"/>
    <property type="project" value="TreeGrafter"/>
</dbReference>
<dbReference type="UniPathway" id="UPA00058">
    <property type="reaction ID" value="UER00103"/>
</dbReference>
<dbReference type="InterPro" id="IPR004554">
    <property type="entry name" value="HMG_CoA_Rdtase_eu_arc"/>
</dbReference>
<evidence type="ECO:0000256" key="4">
    <source>
        <dbReference type="ARBA" id="ARBA00023002"/>
    </source>
</evidence>
<comment type="caution">
    <text evidence="7">The sequence shown here is derived from an EMBL/GenBank/DDBJ whole genome shotgun (WGS) entry which is preliminary data.</text>
</comment>
<evidence type="ECO:0000313" key="8">
    <source>
        <dbReference type="Proteomes" id="UP000258309"/>
    </source>
</evidence>
<dbReference type="GO" id="GO:0004420">
    <property type="term" value="F:hydroxymethylglutaryl-CoA reductase (NADPH) activity"/>
    <property type="evidence" value="ECO:0007669"/>
    <property type="project" value="UniProtKB-EC"/>
</dbReference>
<dbReference type="InterPro" id="IPR009023">
    <property type="entry name" value="HMG_CoA_Rdtase_NAD(P)-bd_sf"/>
</dbReference>
<dbReference type="NCBIfam" id="TIGR00533">
    <property type="entry name" value="HMG_CoA_R_NADP"/>
    <property type="match status" value="1"/>
</dbReference>
<dbReference type="PANTHER" id="PTHR10572">
    <property type="entry name" value="3-HYDROXY-3-METHYLGLUTARYL-COENZYME A REDUCTASE"/>
    <property type="match status" value="1"/>
</dbReference>
<dbReference type="GO" id="GO:0008299">
    <property type="term" value="P:isoprenoid biosynthetic process"/>
    <property type="evidence" value="ECO:0007669"/>
    <property type="project" value="InterPro"/>
</dbReference>
<keyword evidence="8" id="KW-1185">Reference proteome</keyword>
<dbReference type="SUPFAM" id="SSF56542">
    <property type="entry name" value="Substrate-binding domain of HMG-CoA reductase"/>
    <property type="match status" value="1"/>
</dbReference>
<protein>
    <recommendedName>
        <fullName evidence="6">3-hydroxy-3-methylglutaryl coenzyme A reductase</fullName>
        <shortName evidence="6">HMG-CoA reductase</shortName>
        <ecNumber evidence="6">1.1.1.34</ecNumber>
    </recommendedName>
</protein>
<comment type="pathway">
    <text evidence="6">Metabolic intermediate biosynthesis; (R)-mevalonate biosynthesis; (R)-mevalonate from acetyl-CoA: step 3/3.</text>
</comment>
<dbReference type="Gene3D" id="1.10.3270.10">
    <property type="entry name" value="HMGR, N-terminal domain"/>
    <property type="match status" value="1"/>
</dbReference>
<dbReference type="Pfam" id="PF00368">
    <property type="entry name" value="HMG-CoA_red"/>
    <property type="match status" value="1"/>
</dbReference>
<dbReference type="PRINTS" id="PR00071">
    <property type="entry name" value="HMGCOARDTASE"/>
</dbReference>
<feature type="non-terminal residue" evidence="7">
    <location>
        <position position="456"/>
    </location>
</feature>
<sequence length="456" mass="48543">MGAESEISAIGTRHEKPTPTSIILQVGSSPIETQFTLSYDINLLTDEEIVEQCINGDLPTRDLEKILPDLLRAVKIRRAVLSRQNPLVRGLSSFTRYLPFENYDYNSVLGVCCENVIGYMPIPIGVAGPLMIDGHNLFLPMATTEGALVASVCRGCKAVNMSGGVTTVLTADAMTRAPCLQFPNLHRAYAAKLWLESPFGTQIISGVFAASSRFAIFQDLQAVLVGELLYVRFRAKTGDAMGMNMISRCIKSALETMMQHGFDDMKVIAISANLCADKKPAATNWIEGRGKSVVAQSRVPSKVIEEVLKTDTTTLVSLNVIKNLTGSAIAGSIGGFNAHASNIVSSMFLATGQDVAQNVESSQCITTMSQVDGELLISVTMPSVEVGTVGGGTMLAPQASMLELLGVRGTGIQGPGHNAQKLARIIAAAVLAGELSLCSALASGHLVESHMKLNRK</sequence>
<dbReference type="PROSITE" id="PS00318">
    <property type="entry name" value="HMG_COA_REDUCTASE_2"/>
    <property type="match status" value="1"/>
</dbReference>
<evidence type="ECO:0000313" key="7">
    <source>
        <dbReference type="EMBL" id="RFU31940.1"/>
    </source>
</evidence>
<dbReference type="OMA" id="VGRNIEN"/>
<reference evidence="7 8" key="1">
    <citation type="submission" date="2018-05" db="EMBL/GenBank/DDBJ databases">
        <title>Draft genome sequence of Scytalidium lignicola DSM 105466, a ubiquitous saprotrophic fungus.</title>
        <authorList>
            <person name="Buettner E."/>
            <person name="Gebauer A.M."/>
            <person name="Hofrichter M."/>
            <person name="Liers C."/>
            <person name="Kellner H."/>
        </authorList>
    </citation>
    <scope>NUCLEOTIDE SEQUENCE [LARGE SCALE GENOMIC DNA]</scope>
    <source>
        <strain evidence="7 8">DSM 105466</strain>
    </source>
</reference>
<dbReference type="Gene3D" id="3.90.770.10">
    <property type="entry name" value="3-hydroxy-3-methylglutaryl-coenzyme A Reductase, Chain A, domain 2"/>
    <property type="match status" value="1"/>
</dbReference>
<proteinExistence type="inferred from homology"/>
<dbReference type="GO" id="GO:0005789">
    <property type="term" value="C:endoplasmic reticulum membrane"/>
    <property type="evidence" value="ECO:0007669"/>
    <property type="project" value="UniProtKB-SubCell"/>
</dbReference>
<dbReference type="OrthoDB" id="310654at2759"/>
<dbReference type="EMBL" id="NCSJ02000065">
    <property type="protein sequence ID" value="RFU31940.1"/>
    <property type="molecule type" value="Genomic_DNA"/>
</dbReference>
<feature type="non-terminal residue" evidence="7">
    <location>
        <position position="1"/>
    </location>
</feature>
<evidence type="ECO:0000256" key="3">
    <source>
        <dbReference type="ARBA" id="ARBA00022857"/>
    </source>
</evidence>
<dbReference type="InterPro" id="IPR002202">
    <property type="entry name" value="HMG_CoA_Rdtase"/>
</dbReference>
<comment type="similarity">
    <text evidence="2 6">Belongs to the HMG-CoA reductase family.</text>
</comment>
<dbReference type="InterPro" id="IPR023074">
    <property type="entry name" value="HMG_CoA_Rdtase_cat_sf"/>
</dbReference>
<dbReference type="SUPFAM" id="SSF55035">
    <property type="entry name" value="NAD-binding domain of HMG-CoA reductase"/>
    <property type="match status" value="1"/>
</dbReference>
<keyword evidence="5" id="KW-0472">Membrane</keyword>
<dbReference type="FunFam" id="3.90.770.10:FF:000001">
    <property type="entry name" value="3-hydroxy-3-methylglutaryl coenzyme A reductase"/>
    <property type="match status" value="1"/>
</dbReference>
<dbReference type="STRING" id="5539.A0A3E2HEV8"/>
<evidence type="ECO:0000256" key="6">
    <source>
        <dbReference type="RuleBase" id="RU361219"/>
    </source>
</evidence>
<dbReference type="Proteomes" id="UP000258309">
    <property type="component" value="Unassembled WGS sequence"/>
</dbReference>
<evidence type="ECO:0000256" key="2">
    <source>
        <dbReference type="ARBA" id="ARBA00007661"/>
    </source>
</evidence>
<name>A0A3E2HEV8_SCYLI</name>
<organism evidence="7 8">
    <name type="scientific">Scytalidium lignicola</name>
    <name type="common">Hyphomycete</name>
    <dbReference type="NCBI Taxonomy" id="5539"/>
    <lineage>
        <taxon>Eukaryota</taxon>
        <taxon>Fungi</taxon>
        <taxon>Dikarya</taxon>
        <taxon>Ascomycota</taxon>
        <taxon>Pezizomycotina</taxon>
        <taxon>Leotiomycetes</taxon>
        <taxon>Leotiomycetes incertae sedis</taxon>
        <taxon>Scytalidium</taxon>
    </lineage>
</organism>
<dbReference type="FunFam" id="3.30.70.420:FF:000001">
    <property type="entry name" value="3-hydroxy-3-methylglutaryl coenzyme A reductase"/>
    <property type="match status" value="1"/>
</dbReference>
<comment type="catalytic activity">
    <reaction evidence="6">
        <text>(R)-mevalonate + 2 NADP(+) + CoA = (3S)-3-hydroxy-3-methylglutaryl-CoA + 2 NADPH + 2 H(+)</text>
        <dbReference type="Rhea" id="RHEA:15989"/>
        <dbReference type="ChEBI" id="CHEBI:15378"/>
        <dbReference type="ChEBI" id="CHEBI:36464"/>
        <dbReference type="ChEBI" id="CHEBI:43074"/>
        <dbReference type="ChEBI" id="CHEBI:57287"/>
        <dbReference type="ChEBI" id="CHEBI:57783"/>
        <dbReference type="ChEBI" id="CHEBI:58349"/>
        <dbReference type="EC" id="1.1.1.34"/>
    </reaction>
</comment>
<accession>A0A3E2HEV8</accession>
<keyword evidence="3 6" id="KW-0521">NADP</keyword>
<dbReference type="EC" id="1.1.1.34" evidence="6"/>
<evidence type="ECO:0000256" key="5">
    <source>
        <dbReference type="ARBA" id="ARBA00023136"/>
    </source>
</evidence>
<dbReference type="AlphaFoldDB" id="A0A3E2HEV8"/>
<dbReference type="InterPro" id="IPR023282">
    <property type="entry name" value="HMG_CoA_Rdtase_N"/>
</dbReference>
<dbReference type="InterPro" id="IPR009029">
    <property type="entry name" value="HMG_CoA_Rdtase_sub-bd_dom_sf"/>
</dbReference>
<dbReference type="PANTHER" id="PTHR10572:SF24">
    <property type="entry name" value="3-HYDROXY-3-METHYLGLUTARYL-COENZYME A REDUCTASE"/>
    <property type="match status" value="1"/>
</dbReference>
<keyword evidence="6" id="KW-0256">Endoplasmic reticulum</keyword>
<gene>
    <name evidence="7" type="ORF">B7463_g4442</name>
</gene>
<keyword evidence="4 6" id="KW-0560">Oxidoreductase</keyword>
<evidence type="ECO:0000256" key="1">
    <source>
        <dbReference type="ARBA" id="ARBA00004370"/>
    </source>
</evidence>
<comment type="subcellular location">
    <subcellularLocation>
        <location evidence="6">Endoplasmic reticulum membrane</location>
        <topology evidence="6">Multi-pass membrane protein</topology>
    </subcellularLocation>
    <subcellularLocation>
        <location evidence="1">Membrane</location>
    </subcellularLocation>
</comment>
<dbReference type="InterPro" id="IPR023076">
    <property type="entry name" value="HMG_CoA_Rdtase_CS"/>
</dbReference>
<dbReference type="Gene3D" id="3.30.70.420">
    <property type="entry name" value="Hydroxymethylglutaryl-CoA reductase, class I/II, NAD/NADP-binding domain"/>
    <property type="match status" value="1"/>
</dbReference>
<dbReference type="GO" id="GO:0015936">
    <property type="term" value="P:coenzyme A metabolic process"/>
    <property type="evidence" value="ECO:0007669"/>
    <property type="project" value="InterPro"/>
</dbReference>
<dbReference type="PROSITE" id="PS00066">
    <property type="entry name" value="HMG_COA_REDUCTASE_1"/>
    <property type="match status" value="1"/>
</dbReference>
<dbReference type="PROSITE" id="PS50065">
    <property type="entry name" value="HMG_COA_REDUCTASE_4"/>
    <property type="match status" value="1"/>
</dbReference>
<dbReference type="GO" id="GO:0006696">
    <property type="term" value="P:ergosterol biosynthetic process"/>
    <property type="evidence" value="ECO:0007669"/>
    <property type="project" value="TreeGrafter"/>
</dbReference>